<protein>
    <submittedName>
        <fullName evidence="1">Carboxypeptidase-like regulatory domain-containing protein</fullName>
    </submittedName>
</protein>
<comment type="caution">
    <text evidence="1">The sequence shown here is derived from an EMBL/GenBank/DDBJ whole genome shotgun (WGS) entry which is preliminary data.</text>
</comment>
<accession>A0ABW2Z7L7</accession>
<sequence>MKVKPIIKLNIRLYFFICISFLFLRTVYSQNNRIEIKGVVKYDAIPLQDINIINKTTNLGTSSDSKGVFKIPVKIGDSLLFSSIVYKNRIVKITATHITSKKIIVHLESDLNELDEIELRKIPQIDWSKASVVLGTIYNNDNNTAAKPPNAENFTNPISTKTGINFVAIFKNLTQKSRIKRKKEKQKLAQIEFLKSNFQQTIKNSYGADFFTEWLKIPKDQIHLFLDFCVGKGLNELYDSDEFIVKNFLVKQSILFHQLKK</sequence>
<dbReference type="Pfam" id="PF13715">
    <property type="entry name" value="CarbopepD_reg_2"/>
    <property type="match status" value="1"/>
</dbReference>
<evidence type="ECO:0000313" key="1">
    <source>
        <dbReference type="EMBL" id="MFD0762673.1"/>
    </source>
</evidence>
<dbReference type="EMBL" id="JBHTIC010000016">
    <property type="protein sequence ID" value="MFD0762673.1"/>
    <property type="molecule type" value="Genomic_DNA"/>
</dbReference>
<dbReference type="Proteomes" id="UP001597032">
    <property type="component" value="Unassembled WGS sequence"/>
</dbReference>
<reference evidence="2" key="1">
    <citation type="journal article" date="2019" name="Int. J. Syst. Evol. Microbiol.">
        <title>The Global Catalogue of Microorganisms (GCM) 10K type strain sequencing project: providing services to taxonomists for standard genome sequencing and annotation.</title>
        <authorList>
            <consortium name="The Broad Institute Genomics Platform"/>
            <consortium name="The Broad Institute Genome Sequencing Center for Infectious Disease"/>
            <person name="Wu L."/>
            <person name="Ma J."/>
        </authorList>
    </citation>
    <scope>NUCLEOTIDE SEQUENCE [LARGE SCALE GENOMIC DNA]</scope>
    <source>
        <strain evidence="2">CCUG 60022</strain>
    </source>
</reference>
<dbReference type="RefSeq" id="WP_372802568.1">
    <property type="nucleotide sequence ID" value="NZ_JBHTIC010000016.1"/>
</dbReference>
<name>A0ABW2Z7L7_9FLAO</name>
<dbReference type="InterPro" id="IPR008969">
    <property type="entry name" value="CarboxyPept-like_regulatory"/>
</dbReference>
<gene>
    <name evidence="1" type="ORF">ACFQZW_11330</name>
</gene>
<dbReference type="SUPFAM" id="SSF49464">
    <property type="entry name" value="Carboxypeptidase regulatory domain-like"/>
    <property type="match status" value="1"/>
</dbReference>
<proteinExistence type="predicted"/>
<evidence type="ECO:0000313" key="2">
    <source>
        <dbReference type="Proteomes" id="UP001597032"/>
    </source>
</evidence>
<keyword evidence="2" id="KW-1185">Reference proteome</keyword>
<organism evidence="1 2">
    <name type="scientific">Lutibacter aestuarii</name>
    <dbReference type="NCBI Taxonomy" id="861111"/>
    <lineage>
        <taxon>Bacteria</taxon>
        <taxon>Pseudomonadati</taxon>
        <taxon>Bacteroidota</taxon>
        <taxon>Flavobacteriia</taxon>
        <taxon>Flavobacteriales</taxon>
        <taxon>Flavobacteriaceae</taxon>
        <taxon>Lutibacter</taxon>
    </lineage>
</organism>